<keyword evidence="4" id="KW-0720">Serine protease</keyword>
<organism evidence="5 6">
    <name type="scientific">Fictibacillus halophilus</name>
    <dbReference type="NCBI Taxonomy" id="1610490"/>
    <lineage>
        <taxon>Bacteria</taxon>
        <taxon>Bacillati</taxon>
        <taxon>Bacillota</taxon>
        <taxon>Bacilli</taxon>
        <taxon>Bacillales</taxon>
        <taxon>Fictibacillaceae</taxon>
        <taxon>Fictibacillus</taxon>
    </lineage>
</organism>
<evidence type="ECO:0000256" key="3">
    <source>
        <dbReference type="ARBA" id="ARBA00022801"/>
    </source>
</evidence>
<evidence type="ECO:0000256" key="4">
    <source>
        <dbReference type="ARBA" id="ARBA00022825"/>
    </source>
</evidence>
<accession>A0ABV2LI67</accession>
<dbReference type="Pfam" id="PF03575">
    <property type="entry name" value="Peptidase_S51"/>
    <property type="match status" value="1"/>
</dbReference>
<comment type="caution">
    <text evidence="5">The sequence shown here is derived from an EMBL/GenBank/DDBJ whole genome shotgun (WGS) entry which is preliminary data.</text>
</comment>
<evidence type="ECO:0000313" key="6">
    <source>
        <dbReference type="Proteomes" id="UP001549097"/>
    </source>
</evidence>
<keyword evidence="3" id="KW-0378">Hydrolase</keyword>
<dbReference type="PANTHER" id="PTHR20842">
    <property type="entry name" value="PROTEASE S51 ALPHA-ASPARTYL DIPEPTIDASE"/>
    <property type="match status" value="1"/>
</dbReference>
<dbReference type="InterPro" id="IPR005320">
    <property type="entry name" value="Peptidase_S51"/>
</dbReference>
<sequence>MKRNIRKQIIAMGGGGFSMEPENKRLDRYILKQSMVDQPRVCFIPTASGDADGYIQRFYKAFQSENCEPTHLSLFSPPEHLESFVEQQDVFYVGGGNTKNLLALWKEWGLDVLLKKAYEDGKILAGLSAGSLCWFEEGVTDSFGPLAKLDCLGLISGSHCPHYDGETERRPAYHKLIANGLKAGYAADDGAGLHFVNGELHSVVSSRENAKAYFVEFDGHNVNEQELETVFLK</sequence>
<name>A0ABV2LI67_9BACL</name>
<gene>
    <name evidence="5" type="ORF">ABID52_000833</name>
</gene>
<keyword evidence="2" id="KW-0645">Protease</keyword>
<dbReference type="PANTHER" id="PTHR20842:SF0">
    <property type="entry name" value="ALPHA-ASPARTYL DIPEPTIDASE"/>
    <property type="match status" value="1"/>
</dbReference>
<keyword evidence="6" id="KW-1185">Reference proteome</keyword>
<evidence type="ECO:0000313" key="5">
    <source>
        <dbReference type="EMBL" id="MET3727252.1"/>
    </source>
</evidence>
<dbReference type="Gene3D" id="3.40.50.880">
    <property type="match status" value="1"/>
</dbReference>
<protein>
    <submittedName>
        <fullName evidence="5">Peptidase E</fullName>
    </submittedName>
</protein>
<dbReference type="CDD" id="cd03146">
    <property type="entry name" value="GAT1_Peptidase_E"/>
    <property type="match status" value="1"/>
</dbReference>
<comment type="similarity">
    <text evidence="1">Belongs to the peptidase S51 family.</text>
</comment>
<dbReference type="EMBL" id="JBEPMP010000001">
    <property type="protein sequence ID" value="MET3727252.1"/>
    <property type="molecule type" value="Genomic_DNA"/>
</dbReference>
<evidence type="ECO:0000256" key="1">
    <source>
        <dbReference type="ARBA" id="ARBA00006534"/>
    </source>
</evidence>
<evidence type="ECO:0000256" key="2">
    <source>
        <dbReference type="ARBA" id="ARBA00022670"/>
    </source>
</evidence>
<dbReference type="InterPro" id="IPR029062">
    <property type="entry name" value="Class_I_gatase-like"/>
</dbReference>
<proteinExistence type="inferred from homology"/>
<dbReference type="RefSeq" id="WP_198768211.1">
    <property type="nucleotide sequence ID" value="NZ_JAEACF010000001.1"/>
</dbReference>
<reference evidence="5 6" key="1">
    <citation type="submission" date="2024-06" db="EMBL/GenBank/DDBJ databases">
        <title>Genomic Encyclopedia of Type Strains, Phase IV (KMG-IV): sequencing the most valuable type-strain genomes for metagenomic binning, comparative biology and taxonomic classification.</title>
        <authorList>
            <person name="Goeker M."/>
        </authorList>
    </citation>
    <scope>NUCLEOTIDE SEQUENCE [LARGE SCALE GENOMIC DNA]</scope>
    <source>
        <strain evidence="5 6">DSM 100124</strain>
    </source>
</reference>
<dbReference type="Proteomes" id="UP001549097">
    <property type="component" value="Unassembled WGS sequence"/>
</dbReference>
<dbReference type="SUPFAM" id="SSF52317">
    <property type="entry name" value="Class I glutamine amidotransferase-like"/>
    <property type="match status" value="1"/>
</dbReference>